<accession>A0A1I5YD55</accession>
<feature type="domain" description="DUF7033" evidence="1">
    <location>
        <begin position="108"/>
        <end position="194"/>
    </location>
</feature>
<name>A0A1I5YD55_9GAMM</name>
<dbReference type="Pfam" id="PF23019">
    <property type="entry name" value="DUF7033"/>
    <property type="match status" value="1"/>
</dbReference>
<protein>
    <recommendedName>
        <fullName evidence="1">DUF7033 domain-containing protein</fullName>
    </recommendedName>
</protein>
<dbReference type="GO" id="GO:0005975">
    <property type="term" value="P:carbohydrate metabolic process"/>
    <property type="evidence" value="ECO:0007669"/>
    <property type="project" value="InterPro"/>
</dbReference>
<reference evidence="3" key="1">
    <citation type="submission" date="2016-10" db="EMBL/GenBank/DDBJ databases">
        <authorList>
            <person name="Varghese N."/>
            <person name="Submissions S."/>
        </authorList>
    </citation>
    <scope>NUCLEOTIDE SEQUENCE [LARGE SCALE GENOMIC DNA]</scope>
    <source>
        <strain evidence="3">JCM 18195</strain>
    </source>
</reference>
<keyword evidence="3" id="KW-1185">Reference proteome</keyword>
<proteinExistence type="predicted"/>
<dbReference type="CDD" id="cd10931">
    <property type="entry name" value="CE4_u7"/>
    <property type="match status" value="1"/>
</dbReference>
<evidence type="ECO:0000259" key="1">
    <source>
        <dbReference type="Pfam" id="PF23019"/>
    </source>
</evidence>
<evidence type="ECO:0000313" key="2">
    <source>
        <dbReference type="EMBL" id="SFQ42141.1"/>
    </source>
</evidence>
<dbReference type="Gene3D" id="3.20.20.370">
    <property type="entry name" value="Glycoside hydrolase/deacetylase"/>
    <property type="match status" value="1"/>
</dbReference>
<dbReference type="Proteomes" id="UP000243084">
    <property type="component" value="Unassembled WGS sequence"/>
</dbReference>
<dbReference type="InterPro" id="IPR011330">
    <property type="entry name" value="Glyco_hydro/deAcase_b/a-brl"/>
</dbReference>
<dbReference type="InterPro" id="IPR054297">
    <property type="entry name" value="DUF7033"/>
</dbReference>
<organism evidence="2 3">
    <name type="scientific">Geopseudomonas sagittaria</name>
    <dbReference type="NCBI Taxonomy" id="1135990"/>
    <lineage>
        <taxon>Bacteria</taxon>
        <taxon>Pseudomonadati</taxon>
        <taxon>Pseudomonadota</taxon>
        <taxon>Gammaproteobacteria</taxon>
        <taxon>Pseudomonadales</taxon>
        <taxon>Pseudomonadaceae</taxon>
        <taxon>Geopseudomonas</taxon>
    </lineage>
</organism>
<dbReference type="EMBL" id="FOXM01000020">
    <property type="protein sequence ID" value="SFQ42141.1"/>
    <property type="molecule type" value="Genomic_DNA"/>
</dbReference>
<dbReference type="AlphaFoldDB" id="A0A1I5YD55"/>
<evidence type="ECO:0000313" key="3">
    <source>
        <dbReference type="Proteomes" id="UP000243084"/>
    </source>
</evidence>
<dbReference type="SUPFAM" id="SSF88713">
    <property type="entry name" value="Glycoside hydrolase/deacetylase"/>
    <property type="match status" value="1"/>
</dbReference>
<dbReference type="OrthoDB" id="5573484at2"/>
<dbReference type="RefSeq" id="WP_092434662.1">
    <property type="nucleotide sequence ID" value="NZ_FOXM01000020.1"/>
</dbReference>
<gene>
    <name evidence="2" type="ORF">SAMN05216229_12020</name>
</gene>
<sequence length="454" mass="51828">MNTRDAWPTPAITAWLEQILAERFGHAFTLQVAGNGFVRLGMADSSQAIEIASAPELFTRSDSSLPCTSWEASREGWQSALGKPLPAPGAARLPSPLIEPTATGFRMHYDILGLTYWMLARQEEVGRQDLDHHQRFPATSSHAFRHDYLERPVIDEWLQVLGQVIQQLWPALPIRQHHFSMKVSHDVDRPSRYGFCSAARIIRFMAGDVLKRRYFKNAWLAPWVRLGSRDTLHPADPDNTFDWLMDLSEQHGLSSAFYFICGRTDPQRDADYEPEHPAIRELMRRIHARGHEIGLHPSFDTYQKPAAIVAEAQRLRRICAEEGIEQAAWGGRMHYLRWENPTTPRAWEQAGMAYDSTLSYADRPGFRCGTCFEYPAFDPVKGQALKLRIRPLIAMEGTVMEPTYMGLGSGEAALNKFNELKDRCKAVKGCFTLLWHNSLFDTQAERELYRQLLQ</sequence>